<organism evidence="1 2">
    <name type="scientific">Streptomyces pyxinicus</name>
    <dbReference type="NCBI Taxonomy" id="2970331"/>
    <lineage>
        <taxon>Bacteria</taxon>
        <taxon>Bacillati</taxon>
        <taxon>Actinomycetota</taxon>
        <taxon>Actinomycetes</taxon>
        <taxon>Kitasatosporales</taxon>
        <taxon>Streptomycetaceae</taxon>
        <taxon>Streptomyces</taxon>
    </lineage>
</organism>
<dbReference type="EMBL" id="JANUGP010000042">
    <property type="protein sequence ID" value="MCS0606018.1"/>
    <property type="molecule type" value="Genomic_DNA"/>
</dbReference>
<comment type="caution">
    <text evidence="1">The sequence shown here is derived from an EMBL/GenBank/DDBJ whole genome shotgun (WGS) entry which is preliminary data.</text>
</comment>
<gene>
    <name evidence="1" type="ORF">NX794_33140</name>
</gene>
<sequence length="214" mass="23327">MRSSNRRHGRPGRPCLLSPARVDAIVRASAVGASTTLAAEAAGVSRATLARWLARGRAAAEAREDGEAPDVEDEAFVDLFRRVELARSQMATRALARVLQAGAGSLVLDERVRTYRDPETGLDVEERQTHYLRADWRAASWWLARVFPEHYGPNAKSWEEQLGEFTAGELRGERVRAESAELAGLAARLQAVLEPAATDTPSAEHLTPFSPSSA</sequence>
<dbReference type="RefSeq" id="WP_258783381.1">
    <property type="nucleotide sequence ID" value="NZ_JANUGP010000042.1"/>
</dbReference>
<reference evidence="1 2" key="1">
    <citation type="submission" date="2022-08" db="EMBL/GenBank/DDBJ databases">
        <authorList>
            <person name="Somphong A."/>
            <person name="Phongsopitanun W."/>
        </authorList>
    </citation>
    <scope>NUCLEOTIDE SEQUENCE [LARGE SCALE GENOMIC DNA]</scope>
    <source>
        <strain evidence="1 2">LP11</strain>
    </source>
</reference>
<keyword evidence="2" id="KW-1185">Reference proteome</keyword>
<dbReference type="Proteomes" id="UP001205612">
    <property type="component" value="Unassembled WGS sequence"/>
</dbReference>
<evidence type="ECO:0008006" key="3">
    <source>
        <dbReference type="Google" id="ProtNLM"/>
    </source>
</evidence>
<protein>
    <recommendedName>
        <fullName evidence="3">Helix-turn-helix domain-containing protein</fullName>
    </recommendedName>
</protein>
<evidence type="ECO:0000313" key="2">
    <source>
        <dbReference type="Proteomes" id="UP001205612"/>
    </source>
</evidence>
<name>A0ABT2BDM4_9ACTN</name>
<accession>A0ABT2BDM4</accession>
<evidence type="ECO:0000313" key="1">
    <source>
        <dbReference type="EMBL" id="MCS0606018.1"/>
    </source>
</evidence>
<proteinExistence type="predicted"/>